<organism evidence="4 5">
    <name type="scientific">Euplotes crassus</name>
    <dbReference type="NCBI Taxonomy" id="5936"/>
    <lineage>
        <taxon>Eukaryota</taxon>
        <taxon>Sar</taxon>
        <taxon>Alveolata</taxon>
        <taxon>Ciliophora</taxon>
        <taxon>Intramacronucleata</taxon>
        <taxon>Spirotrichea</taxon>
        <taxon>Hypotrichia</taxon>
        <taxon>Euplotida</taxon>
        <taxon>Euplotidae</taxon>
        <taxon>Moneuplotes</taxon>
    </lineage>
</organism>
<dbReference type="InterPro" id="IPR000560">
    <property type="entry name" value="His_Pase_clade-2"/>
</dbReference>
<dbReference type="GO" id="GO:0016791">
    <property type="term" value="F:phosphatase activity"/>
    <property type="evidence" value="ECO:0007669"/>
    <property type="project" value="TreeGrafter"/>
</dbReference>
<dbReference type="InterPro" id="IPR029033">
    <property type="entry name" value="His_PPase_superfam"/>
</dbReference>
<evidence type="ECO:0000256" key="1">
    <source>
        <dbReference type="ARBA" id="ARBA00005375"/>
    </source>
</evidence>
<comment type="similarity">
    <text evidence="1">Belongs to the histidine acid phosphatase family.</text>
</comment>
<name>A0AAD1UG51_EUPCR</name>
<proteinExistence type="inferred from homology"/>
<comment type="caution">
    <text evidence="4">The sequence shown here is derived from an EMBL/GenBank/DDBJ whole genome shotgun (WGS) entry which is preliminary data.</text>
</comment>
<dbReference type="Proteomes" id="UP001295684">
    <property type="component" value="Unassembled WGS sequence"/>
</dbReference>
<dbReference type="SUPFAM" id="SSF53254">
    <property type="entry name" value="Phosphoglycerate mutase-like"/>
    <property type="match status" value="1"/>
</dbReference>
<keyword evidence="3" id="KW-0472">Membrane</keyword>
<dbReference type="InterPro" id="IPR050645">
    <property type="entry name" value="Histidine_acid_phosphatase"/>
</dbReference>
<keyword evidence="5" id="KW-1185">Reference proteome</keyword>
<evidence type="ECO:0000256" key="3">
    <source>
        <dbReference type="SAM" id="Phobius"/>
    </source>
</evidence>
<keyword evidence="2" id="KW-0378">Hydrolase</keyword>
<accession>A0AAD1UG51</accession>
<keyword evidence="3" id="KW-1133">Transmembrane helix</keyword>
<dbReference type="PANTHER" id="PTHR11567">
    <property type="entry name" value="ACID PHOSPHATASE-RELATED"/>
    <property type="match status" value="1"/>
</dbReference>
<protein>
    <submittedName>
        <fullName evidence="4">Uncharacterized protein</fullName>
    </submittedName>
</protein>
<evidence type="ECO:0000313" key="4">
    <source>
        <dbReference type="EMBL" id="CAI2368723.1"/>
    </source>
</evidence>
<sequence length="440" mass="49854">MASGAEENVFLAQLTSEGARSPNGENIFKCDFKFGPNEITPMGLRQHYLVGSDLATNYASNLKLDNIYSPWQVNVRSTNHNMTLMAAQAELEAIFPPNTRPDLTANQAGLAVPPGDNGIIDSEIKALKNKIMPLNFQTLPIHAMDFHKDTVLMGEWCPEIYQKNEKNVKDSEWQKQIEEKYADALTKFRTFMEKDDLTIHQIYSHIDALNACSFNLDTFSKEIDSVKSQLLAFGFDYLEQYWSSEESRKIFVHGFFTDLQRYLEDAKKQYDDSNVDNYNKMKLGLYFGTVETTYVISRHLGFNHQQLPQFASQLLVHLNKDSEKGYLVSIEYNKELLKLGGECKDQTSCEYTSFNSLVSEIVAEANLLSSCSSPKHTLLLSENQSAQSNRSFTLHFIVAVSILGFISLIIGGFLGHKAAQHENKKRRIHVRESDPEALLS</sequence>
<reference evidence="4" key="1">
    <citation type="submission" date="2023-07" db="EMBL/GenBank/DDBJ databases">
        <authorList>
            <consortium name="AG Swart"/>
            <person name="Singh M."/>
            <person name="Singh A."/>
            <person name="Seah K."/>
            <person name="Emmerich C."/>
        </authorList>
    </citation>
    <scope>NUCLEOTIDE SEQUENCE</scope>
    <source>
        <strain evidence="4">DP1</strain>
    </source>
</reference>
<dbReference type="Pfam" id="PF00328">
    <property type="entry name" value="His_Phos_2"/>
    <property type="match status" value="1"/>
</dbReference>
<evidence type="ECO:0000256" key="2">
    <source>
        <dbReference type="ARBA" id="ARBA00022801"/>
    </source>
</evidence>
<gene>
    <name evidence="4" type="ORF">ECRASSUSDP1_LOCUS10019</name>
</gene>
<dbReference type="Gene3D" id="3.40.50.1240">
    <property type="entry name" value="Phosphoglycerate mutase-like"/>
    <property type="match status" value="1"/>
</dbReference>
<dbReference type="AlphaFoldDB" id="A0AAD1UG51"/>
<keyword evidence="3" id="KW-0812">Transmembrane</keyword>
<evidence type="ECO:0000313" key="5">
    <source>
        <dbReference type="Proteomes" id="UP001295684"/>
    </source>
</evidence>
<feature type="transmembrane region" description="Helical" evidence="3">
    <location>
        <begin position="392"/>
        <end position="415"/>
    </location>
</feature>
<dbReference type="PANTHER" id="PTHR11567:SF110">
    <property type="entry name" value="2-PHOSPHOXYLOSE PHOSPHATASE 1"/>
    <property type="match status" value="1"/>
</dbReference>
<dbReference type="EMBL" id="CAMPGE010009864">
    <property type="protein sequence ID" value="CAI2368723.1"/>
    <property type="molecule type" value="Genomic_DNA"/>
</dbReference>